<dbReference type="PANTHER" id="PTHR45639">
    <property type="entry name" value="HSC70CB, ISOFORM G-RELATED"/>
    <property type="match status" value="1"/>
</dbReference>
<protein>
    <submittedName>
        <fullName evidence="3">Uncharacterized protein</fullName>
    </submittedName>
</protein>
<dbReference type="EMBL" id="JADFTS010000002">
    <property type="protein sequence ID" value="KAF9619138.1"/>
    <property type="molecule type" value="Genomic_DNA"/>
</dbReference>
<comment type="caution">
    <text evidence="3">The sequence shown here is derived from an EMBL/GenBank/DDBJ whole genome shotgun (WGS) entry which is preliminary data.</text>
</comment>
<dbReference type="Proteomes" id="UP000631114">
    <property type="component" value="Unassembled WGS sequence"/>
</dbReference>
<dbReference type="AlphaFoldDB" id="A0A835IP44"/>
<dbReference type="GO" id="GO:0005829">
    <property type="term" value="C:cytosol"/>
    <property type="evidence" value="ECO:0007669"/>
    <property type="project" value="TreeGrafter"/>
</dbReference>
<dbReference type="FunFam" id="3.30.420.40:FF:000171">
    <property type="entry name" value="Heat shock 70 kDa protein 4"/>
    <property type="match status" value="1"/>
</dbReference>
<evidence type="ECO:0000256" key="1">
    <source>
        <dbReference type="ARBA" id="ARBA00022741"/>
    </source>
</evidence>
<dbReference type="GO" id="GO:0005634">
    <property type="term" value="C:nucleus"/>
    <property type="evidence" value="ECO:0007669"/>
    <property type="project" value="TreeGrafter"/>
</dbReference>
<dbReference type="Pfam" id="PF00012">
    <property type="entry name" value="HSP70"/>
    <property type="match status" value="1"/>
</dbReference>
<gene>
    <name evidence="3" type="ORF">IFM89_005152</name>
</gene>
<dbReference type="GO" id="GO:0005524">
    <property type="term" value="F:ATP binding"/>
    <property type="evidence" value="ECO:0007669"/>
    <property type="project" value="UniProtKB-KW"/>
</dbReference>
<sequence>MRRWGNGVIRFEGDCREEFEYCCCGLCYWDSRLFFADLLRGVVMDAATIAGLHPLRLFHETTATALAYGIYKTDLPENDQVNVAFGDVGHASMQEKRFSAALQRYRENHSSSSNVRDSWENNRLAKGMMKFGSEKNQVFGSSYQYVFEEDPIEFVKACVDNEELFKKR</sequence>
<evidence type="ECO:0000313" key="3">
    <source>
        <dbReference type="EMBL" id="KAF9619138.1"/>
    </source>
</evidence>
<dbReference type="Gene3D" id="3.30.420.40">
    <property type="match status" value="2"/>
</dbReference>
<evidence type="ECO:0000313" key="4">
    <source>
        <dbReference type="Proteomes" id="UP000631114"/>
    </source>
</evidence>
<evidence type="ECO:0000256" key="2">
    <source>
        <dbReference type="ARBA" id="ARBA00022840"/>
    </source>
</evidence>
<accession>A0A835IP44</accession>
<dbReference type="InterPro" id="IPR043129">
    <property type="entry name" value="ATPase_NBD"/>
</dbReference>
<organism evidence="3 4">
    <name type="scientific">Coptis chinensis</name>
    <dbReference type="NCBI Taxonomy" id="261450"/>
    <lineage>
        <taxon>Eukaryota</taxon>
        <taxon>Viridiplantae</taxon>
        <taxon>Streptophyta</taxon>
        <taxon>Embryophyta</taxon>
        <taxon>Tracheophyta</taxon>
        <taxon>Spermatophyta</taxon>
        <taxon>Magnoliopsida</taxon>
        <taxon>Ranunculales</taxon>
        <taxon>Ranunculaceae</taxon>
        <taxon>Coptidoideae</taxon>
        <taxon>Coptis</taxon>
    </lineage>
</organism>
<dbReference type="SUPFAM" id="SSF53067">
    <property type="entry name" value="Actin-like ATPase domain"/>
    <property type="match status" value="1"/>
</dbReference>
<dbReference type="GO" id="GO:0140662">
    <property type="term" value="F:ATP-dependent protein folding chaperone"/>
    <property type="evidence" value="ECO:0007669"/>
    <property type="project" value="InterPro"/>
</dbReference>
<keyword evidence="4" id="KW-1185">Reference proteome</keyword>
<dbReference type="OrthoDB" id="434160at2759"/>
<reference evidence="3 4" key="1">
    <citation type="submission" date="2020-10" db="EMBL/GenBank/DDBJ databases">
        <title>The Coptis chinensis genome and diversification of protoberbering-type alkaloids.</title>
        <authorList>
            <person name="Wang B."/>
            <person name="Shu S."/>
            <person name="Song C."/>
            <person name="Liu Y."/>
        </authorList>
    </citation>
    <scope>NUCLEOTIDE SEQUENCE [LARGE SCALE GENOMIC DNA]</scope>
    <source>
        <strain evidence="3">HL-2020</strain>
        <tissue evidence="3">Leaf</tissue>
    </source>
</reference>
<keyword evidence="2" id="KW-0067">ATP-binding</keyword>
<proteinExistence type="predicted"/>
<dbReference type="InterPro" id="IPR013126">
    <property type="entry name" value="Hsp_70_fam"/>
</dbReference>
<keyword evidence="1" id="KW-0547">Nucleotide-binding</keyword>
<name>A0A835IP44_9MAGN</name>
<dbReference type="PANTHER" id="PTHR45639:SF4">
    <property type="entry name" value="HSC70CB, ISOFORM G"/>
    <property type="match status" value="1"/>
</dbReference>